<organism evidence="1 2">
    <name type="scientific">Stygiobacter electus</name>
    <dbReference type="NCBI Taxonomy" id="3032292"/>
    <lineage>
        <taxon>Bacteria</taxon>
        <taxon>Pseudomonadati</taxon>
        <taxon>Ignavibacteriota</taxon>
        <taxon>Ignavibacteria</taxon>
        <taxon>Ignavibacteriales</taxon>
        <taxon>Melioribacteraceae</taxon>
        <taxon>Stygiobacter</taxon>
    </lineage>
</organism>
<dbReference type="Proteomes" id="UP001221302">
    <property type="component" value="Unassembled WGS sequence"/>
</dbReference>
<dbReference type="RefSeq" id="WP_321537065.1">
    <property type="nucleotide sequence ID" value="NZ_JARGDL010000036.1"/>
</dbReference>
<evidence type="ECO:0000313" key="1">
    <source>
        <dbReference type="EMBL" id="MDF1613292.1"/>
    </source>
</evidence>
<name>A0AAE3TFA8_9BACT</name>
<dbReference type="InterPro" id="IPR029063">
    <property type="entry name" value="SAM-dependent_MTases_sf"/>
</dbReference>
<dbReference type="Gene3D" id="3.40.50.150">
    <property type="entry name" value="Vaccinia Virus protein VP39"/>
    <property type="match status" value="1"/>
</dbReference>
<accession>A0AAE3TFA8</accession>
<evidence type="ECO:0000313" key="2">
    <source>
        <dbReference type="Proteomes" id="UP001221302"/>
    </source>
</evidence>
<dbReference type="AlphaFoldDB" id="A0AAE3TFA8"/>
<evidence type="ECO:0008006" key="3">
    <source>
        <dbReference type="Google" id="ProtNLM"/>
    </source>
</evidence>
<protein>
    <recommendedName>
        <fullName evidence="3">Methyltransferase domain-containing protein</fullName>
    </recommendedName>
</protein>
<dbReference type="EMBL" id="JARGDL010000036">
    <property type="protein sequence ID" value="MDF1613292.1"/>
    <property type="molecule type" value="Genomic_DNA"/>
</dbReference>
<keyword evidence="2" id="KW-1185">Reference proteome</keyword>
<gene>
    <name evidence="1" type="ORF">P0M35_14100</name>
</gene>
<comment type="caution">
    <text evidence="1">The sequence shown here is derived from an EMBL/GenBank/DDBJ whole genome shotgun (WGS) entry which is preliminary data.</text>
</comment>
<reference evidence="1" key="1">
    <citation type="submission" date="2023-03" db="EMBL/GenBank/DDBJ databases">
        <title>Stygiobacter electus gen. nov., sp. nov., facultatively anaerobic thermotolerant bacterium of the class Ignavibacteria from a well of Yessentuki mineral water deposit.</title>
        <authorList>
            <person name="Podosokorskaya O.A."/>
            <person name="Elcheninov A.G."/>
            <person name="Petrova N.F."/>
            <person name="Zavarzina D.G."/>
            <person name="Kublanov I.V."/>
            <person name="Merkel A.Y."/>
        </authorList>
    </citation>
    <scope>NUCLEOTIDE SEQUENCE</scope>
    <source>
        <strain evidence="1">09-Me</strain>
    </source>
</reference>
<proteinExistence type="predicted"/>
<dbReference type="SUPFAM" id="SSF53335">
    <property type="entry name" value="S-adenosyl-L-methionine-dependent methyltransferases"/>
    <property type="match status" value="1"/>
</dbReference>
<sequence length="68" mass="7723">MSDELNKTHWYDGWFYDSFIAPNQDRLFSLIKGIIEPASTVIDVGCGTKRFSFSVSARASKILSIDLY</sequence>